<dbReference type="EMBL" id="CP059488">
    <property type="protein sequence ID" value="QQD71971.1"/>
    <property type="molecule type" value="Genomic_DNA"/>
</dbReference>
<evidence type="ECO:0000313" key="4">
    <source>
        <dbReference type="Proteomes" id="UP000595420"/>
    </source>
</evidence>
<keyword evidence="1" id="KW-1133">Transmembrane helix</keyword>
<feature type="transmembrane region" description="Helical" evidence="1">
    <location>
        <begin position="52"/>
        <end position="70"/>
    </location>
</feature>
<reference evidence="3 4" key="1">
    <citation type="submission" date="2020-07" db="EMBL/GenBank/DDBJ databases">
        <title>Complete genome sequence analysis of Acidithiobacillus ferrivorans XJFY6S-08 reveals extreme environmental adaptation to alpine acid mine drainage.</title>
        <authorList>
            <person name="Yan L."/>
            <person name="Ni Y."/>
        </authorList>
    </citation>
    <scope>NUCLEOTIDE SEQUENCE [LARGE SCALE GENOMIC DNA]</scope>
    <source>
        <strain evidence="3 4">XJFY6S-08</strain>
    </source>
</reference>
<dbReference type="RefSeq" id="WP_198660153.1">
    <property type="nucleotide sequence ID" value="NZ_CP059488.1"/>
</dbReference>
<dbReference type="InterPro" id="IPR007039">
    <property type="entry name" value="TrbC/VirB2"/>
</dbReference>
<feature type="transmembrane region" description="Helical" evidence="1">
    <location>
        <begin position="101"/>
        <end position="122"/>
    </location>
</feature>
<keyword evidence="2" id="KW-0732">Signal</keyword>
<proteinExistence type="predicted"/>
<dbReference type="AlphaFoldDB" id="A0A7T4WCB2"/>
<feature type="signal peptide" evidence="2">
    <location>
        <begin position="1"/>
        <end position="28"/>
    </location>
</feature>
<feature type="chain" id="PRO_5033002725" evidence="2">
    <location>
        <begin position="29"/>
        <end position="124"/>
    </location>
</feature>
<keyword evidence="1" id="KW-0812">Transmembrane</keyword>
<evidence type="ECO:0000313" key="3">
    <source>
        <dbReference type="EMBL" id="QQD71971.1"/>
    </source>
</evidence>
<evidence type="ECO:0000256" key="1">
    <source>
        <dbReference type="SAM" id="Phobius"/>
    </source>
</evidence>
<protein>
    <submittedName>
        <fullName evidence="3">TrbC/VirB2 family protein</fullName>
    </submittedName>
</protein>
<evidence type="ECO:0000256" key="2">
    <source>
        <dbReference type="SAM" id="SignalP"/>
    </source>
</evidence>
<keyword evidence="1" id="KW-0472">Membrane</keyword>
<dbReference type="Pfam" id="PF04956">
    <property type="entry name" value="TrbC"/>
    <property type="match status" value="1"/>
</dbReference>
<feature type="transmembrane region" description="Helical" evidence="1">
    <location>
        <begin position="77"/>
        <end position="95"/>
    </location>
</feature>
<dbReference type="Proteomes" id="UP000595420">
    <property type="component" value="Chromosome"/>
</dbReference>
<organism evidence="3 4">
    <name type="scientific">Acidithiobacillus ferrivorans</name>
    <dbReference type="NCBI Taxonomy" id="160808"/>
    <lineage>
        <taxon>Bacteria</taxon>
        <taxon>Pseudomonadati</taxon>
        <taxon>Pseudomonadota</taxon>
        <taxon>Acidithiobacillia</taxon>
        <taxon>Acidithiobacillales</taxon>
        <taxon>Acidithiobacillaceae</taxon>
        <taxon>Acidithiobacillus</taxon>
    </lineage>
</organism>
<sequence length="124" mass="12364">MKKYIQRFAGKVAKIAAVTAAGIGSAFASTAGGGSMPWDGPLNKIYADTHGPLASTLIGLSTVVAGGIWIKGEHGKAMHTILGVVAGAGVMVMGNNFVSDLGISGATIGGHFSLFTVALHAVGL</sequence>
<name>A0A7T4WCB2_9PROT</name>
<accession>A0A7T4WCB2</accession>
<gene>
    <name evidence="3" type="ORF">H2515_11105</name>
</gene>